<dbReference type="InterPro" id="IPR026323">
    <property type="entry name" value="Exosortase-related_prot_XrtF"/>
</dbReference>
<dbReference type="InterPro" id="IPR019127">
    <property type="entry name" value="Exosortase"/>
</dbReference>
<dbReference type="InterPro" id="IPR026392">
    <property type="entry name" value="Exo/Archaeosortase_dom"/>
</dbReference>
<gene>
    <name evidence="9" type="ORF">MNBD_BACTEROID02-622</name>
</gene>
<dbReference type="AlphaFoldDB" id="A0A3B0RIJ7"/>
<keyword evidence="6 8" id="KW-1133">Transmembrane helix</keyword>
<feature type="transmembrane region" description="Helical" evidence="8">
    <location>
        <begin position="84"/>
        <end position="110"/>
    </location>
</feature>
<dbReference type="GO" id="GO:0006508">
    <property type="term" value="P:proteolysis"/>
    <property type="evidence" value="ECO:0007669"/>
    <property type="project" value="UniProtKB-KW"/>
</dbReference>
<feature type="transmembrane region" description="Helical" evidence="8">
    <location>
        <begin position="12"/>
        <end position="32"/>
    </location>
</feature>
<keyword evidence="4 8" id="KW-0812">Transmembrane</keyword>
<accession>A0A3B0RIJ7</accession>
<evidence type="ECO:0000256" key="8">
    <source>
        <dbReference type="SAM" id="Phobius"/>
    </source>
</evidence>
<keyword evidence="7 8" id="KW-0472">Membrane</keyword>
<feature type="transmembrane region" description="Helical" evidence="8">
    <location>
        <begin position="117"/>
        <end position="144"/>
    </location>
</feature>
<evidence type="ECO:0000256" key="2">
    <source>
        <dbReference type="ARBA" id="ARBA00022475"/>
    </source>
</evidence>
<proteinExistence type="predicted"/>
<comment type="subcellular location">
    <subcellularLocation>
        <location evidence="1">Cell membrane</location>
        <topology evidence="1">Multi-pass membrane protein</topology>
    </subcellularLocation>
</comment>
<organism evidence="9">
    <name type="scientific">hydrothermal vent metagenome</name>
    <dbReference type="NCBI Taxonomy" id="652676"/>
    <lineage>
        <taxon>unclassified sequences</taxon>
        <taxon>metagenomes</taxon>
        <taxon>ecological metagenomes</taxon>
    </lineage>
</organism>
<sequence>MKALFVKYKSVIRFIITFLVVYGVLSIAYKLYLDYSENSRYYPDYLTNLVAKQSQSLIETVGYSAQIEQHPDEASMKLIINNKFVARVIEGCNSISIIILFVSFIIAFAGKWKTTMFYLLFGSVLIYIVNLIRIVILSIGLFHYPWRKEILHTVIFPLIIYGLVFLLWMLWVNRFAENSTKNV</sequence>
<feature type="transmembrane region" description="Helical" evidence="8">
    <location>
        <begin position="150"/>
        <end position="171"/>
    </location>
</feature>
<dbReference type="GO" id="GO:0005886">
    <property type="term" value="C:plasma membrane"/>
    <property type="evidence" value="ECO:0007669"/>
    <property type="project" value="UniProtKB-SubCell"/>
</dbReference>
<evidence type="ECO:0000313" key="9">
    <source>
        <dbReference type="EMBL" id="VAV83225.1"/>
    </source>
</evidence>
<protein>
    <recommendedName>
        <fullName evidence="10">Exosortase family protein XrtF</fullName>
    </recommendedName>
</protein>
<evidence type="ECO:0000256" key="6">
    <source>
        <dbReference type="ARBA" id="ARBA00022989"/>
    </source>
</evidence>
<name>A0A3B0RIJ7_9ZZZZ</name>
<evidence type="ECO:0000256" key="1">
    <source>
        <dbReference type="ARBA" id="ARBA00004651"/>
    </source>
</evidence>
<evidence type="ECO:0000256" key="7">
    <source>
        <dbReference type="ARBA" id="ARBA00023136"/>
    </source>
</evidence>
<keyword evidence="5" id="KW-0378">Hydrolase</keyword>
<reference evidence="9" key="1">
    <citation type="submission" date="2018-06" db="EMBL/GenBank/DDBJ databases">
        <authorList>
            <person name="Zhirakovskaya E."/>
        </authorList>
    </citation>
    <scope>NUCLEOTIDE SEQUENCE</scope>
</reference>
<dbReference type="NCBIfam" id="TIGR04178">
    <property type="entry name" value="exo_archaeo"/>
    <property type="match status" value="1"/>
</dbReference>
<dbReference type="GO" id="GO:0008233">
    <property type="term" value="F:peptidase activity"/>
    <property type="evidence" value="ECO:0007669"/>
    <property type="project" value="UniProtKB-KW"/>
</dbReference>
<evidence type="ECO:0000256" key="5">
    <source>
        <dbReference type="ARBA" id="ARBA00022801"/>
    </source>
</evidence>
<evidence type="ECO:0000256" key="4">
    <source>
        <dbReference type="ARBA" id="ARBA00022692"/>
    </source>
</evidence>
<evidence type="ECO:0008006" key="10">
    <source>
        <dbReference type="Google" id="ProtNLM"/>
    </source>
</evidence>
<dbReference type="EMBL" id="UOEB01000067">
    <property type="protein sequence ID" value="VAV83225.1"/>
    <property type="molecule type" value="Genomic_DNA"/>
</dbReference>
<dbReference type="Pfam" id="PF09721">
    <property type="entry name" value="Exosortase_EpsH"/>
    <property type="match status" value="1"/>
</dbReference>
<evidence type="ECO:0000256" key="3">
    <source>
        <dbReference type="ARBA" id="ARBA00022670"/>
    </source>
</evidence>
<keyword evidence="3" id="KW-0645">Protease</keyword>
<keyword evidence="2" id="KW-1003">Cell membrane</keyword>
<dbReference type="NCBIfam" id="TIGR04128">
    <property type="entry name" value="exoso_Fjoh_1448"/>
    <property type="match status" value="1"/>
</dbReference>